<evidence type="ECO:0000256" key="2">
    <source>
        <dbReference type="SAM" id="Phobius"/>
    </source>
</evidence>
<dbReference type="InterPro" id="IPR001638">
    <property type="entry name" value="Solute-binding_3/MltF_N"/>
</dbReference>
<evidence type="ECO:0000313" key="5">
    <source>
        <dbReference type="Proteomes" id="UP000428328"/>
    </source>
</evidence>
<feature type="domain" description="Solute-binding protein family 3/N-terminal" evidence="3">
    <location>
        <begin position="61"/>
        <end position="277"/>
    </location>
</feature>
<evidence type="ECO:0000259" key="3">
    <source>
        <dbReference type="SMART" id="SM00062"/>
    </source>
</evidence>
<dbReference type="RefSeq" id="WP_158950180.1">
    <property type="nucleotide sequence ID" value="NZ_CP046400.1"/>
</dbReference>
<gene>
    <name evidence="4" type="ORF">GM415_16685</name>
</gene>
<accession>A0A6I6JKI4</accession>
<dbReference type="PANTHER" id="PTHR35936">
    <property type="entry name" value="MEMBRANE-BOUND LYTIC MUREIN TRANSGLYCOSYLASE F"/>
    <property type="match status" value="1"/>
</dbReference>
<name>A0A6I6JKI4_9BACT</name>
<organism evidence="4 5">
    <name type="scientific">Pseudodesulfovibrio cashew</name>
    <dbReference type="NCBI Taxonomy" id="2678688"/>
    <lineage>
        <taxon>Bacteria</taxon>
        <taxon>Pseudomonadati</taxon>
        <taxon>Thermodesulfobacteriota</taxon>
        <taxon>Desulfovibrionia</taxon>
        <taxon>Desulfovibrionales</taxon>
        <taxon>Desulfovibrionaceae</taxon>
    </lineage>
</organism>
<dbReference type="SUPFAM" id="SSF53850">
    <property type="entry name" value="Periplasmic binding protein-like II"/>
    <property type="match status" value="1"/>
</dbReference>
<dbReference type="Proteomes" id="UP000428328">
    <property type="component" value="Chromosome"/>
</dbReference>
<sequence length="313" mass="34920">MYCKEILALISAGVIFLRSNTSAPDCCMPYPAVAFVLVFSLLFPFSVEAFDVPEQYRKGVTISLGRGMPPMASVGLNGEPKGYMVDLWRKWAMVTGVPVTFVLDDWNESLKRVQQRTADLHGCIFATTERERVFDFSQAIYSMSLVLVVPKGSPILSMEDMKGKTLAVLSRGASQTEVARRFPEVRLKGYPTAQELIDSFVDGETDGMVTEQHNIFHNLGTNAKLDDFVLRETVYTQSVRGAVKKGDEELLDLVNRGLSQINDEERERILSSWYVMDPSISHSLKIGLGVSFGLLALALAYLLFGGRRRREES</sequence>
<dbReference type="Pfam" id="PF00497">
    <property type="entry name" value="SBP_bac_3"/>
    <property type="match status" value="1"/>
</dbReference>
<dbReference type="SMART" id="SM00062">
    <property type="entry name" value="PBPb"/>
    <property type="match status" value="1"/>
</dbReference>
<evidence type="ECO:0000313" key="4">
    <source>
        <dbReference type="EMBL" id="QGY41689.1"/>
    </source>
</evidence>
<keyword evidence="2" id="KW-1133">Transmembrane helix</keyword>
<dbReference type="AlphaFoldDB" id="A0A6I6JKI4"/>
<keyword evidence="5" id="KW-1185">Reference proteome</keyword>
<keyword evidence="2" id="KW-0472">Membrane</keyword>
<evidence type="ECO:0000256" key="1">
    <source>
        <dbReference type="ARBA" id="ARBA00022729"/>
    </source>
</evidence>
<dbReference type="EMBL" id="CP046400">
    <property type="protein sequence ID" value="QGY41689.1"/>
    <property type="molecule type" value="Genomic_DNA"/>
</dbReference>
<keyword evidence="2" id="KW-0812">Transmembrane</keyword>
<dbReference type="KEGG" id="psel:GM415_16685"/>
<protein>
    <submittedName>
        <fullName evidence="4">Transporter substrate-binding domain-containing protein</fullName>
    </submittedName>
</protein>
<feature type="transmembrane region" description="Helical" evidence="2">
    <location>
        <begin position="286"/>
        <end position="304"/>
    </location>
</feature>
<dbReference type="Gene3D" id="3.40.190.10">
    <property type="entry name" value="Periplasmic binding protein-like II"/>
    <property type="match status" value="2"/>
</dbReference>
<keyword evidence="1" id="KW-0732">Signal</keyword>
<reference evidence="4 5" key="1">
    <citation type="submission" date="2019-11" db="EMBL/GenBank/DDBJ databases">
        <authorList>
            <person name="Zheng R.K."/>
            <person name="Sun C.M."/>
        </authorList>
    </citation>
    <scope>NUCLEOTIDE SEQUENCE [LARGE SCALE GENOMIC DNA]</scope>
    <source>
        <strain evidence="4 5">SRB007</strain>
    </source>
</reference>
<proteinExistence type="predicted"/>